<feature type="region of interest" description="Disordered" evidence="1">
    <location>
        <begin position="1"/>
        <end position="82"/>
    </location>
</feature>
<reference evidence="2" key="1">
    <citation type="submission" date="2018-06" db="EMBL/GenBank/DDBJ databases">
        <authorList>
            <person name="Zhirakovskaya E."/>
        </authorList>
    </citation>
    <scope>NUCLEOTIDE SEQUENCE</scope>
</reference>
<gene>
    <name evidence="2" type="ORF">MNBD_GAMMA25-1135</name>
</gene>
<evidence type="ECO:0000256" key="1">
    <source>
        <dbReference type="SAM" id="MobiDB-lite"/>
    </source>
</evidence>
<dbReference type="AlphaFoldDB" id="A0A3B1B1B3"/>
<feature type="compositionally biased region" description="Gly residues" evidence="1">
    <location>
        <begin position="69"/>
        <end position="82"/>
    </location>
</feature>
<dbReference type="EMBL" id="UOFY01000021">
    <property type="protein sequence ID" value="VAX07881.1"/>
    <property type="molecule type" value="Genomic_DNA"/>
</dbReference>
<evidence type="ECO:0000313" key="2">
    <source>
        <dbReference type="EMBL" id="VAX07881.1"/>
    </source>
</evidence>
<accession>A0A3B1B1B3</accession>
<organism evidence="2">
    <name type="scientific">hydrothermal vent metagenome</name>
    <dbReference type="NCBI Taxonomy" id="652676"/>
    <lineage>
        <taxon>unclassified sequences</taxon>
        <taxon>metagenomes</taxon>
        <taxon>ecological metagenomes</taxon>
    </lineage>
</organism>
<protein>
    <submittedName>
        <fullName evidence="2">Uncharacterized protein</fullName>
    </submittedName>
</protein>
<name>A0A3B1B1B3_9ZZZZ</name>
<feature type="compositionally biased region" description="Polar residues" evidence="1">
    <location>
        <begin position="41"/>
        <end position="54"/>
    </location>
</feature>
<proteinExistence type="predicted"/>
<feature type="compositionally biased region" description="Low complexity" evidence="1">
    <location>
        <begin position="1"/>
        <end position="10"/>
    </location>
</feature>
<sequence>MKKFSSAQRPPSQPPPWQGEEQSATALQGMGIGGMDACGSHKNQPKANSTPFHNNKTEVDSVPPPLTRGGLGWGQGWGQGWD</sequence>